<sequence length="229" mass="26454">MQNTTQREIEIALAISDMYQLLAMSLHLPTREFVKGLLDGSVAEDIQAILEEIGFGHEKAEQLAASLKSLPEQKKPLEEMLAELRQEYTRLFTHPKEPEISVYETLFRYNPEVDEVKPSLFISPAALDAERCYKKAGLILSKEVNEPADHIATEMEFMMFLYLQKAKALQEDNRQEVERREGEIKEFYEVHLQKWAKEFYDRCVESNHSEVYKALGEVGSMFVEAMLAD</sequence>
<evidence type="ECO:0000313" key="3">
    <source>
        <dbReference type="Proteomes" id="UP000054623"/>
    </source>
</evidence>
<dbReference type="Gene3D" id="1.10.3480.10">
    <property type="entry name" value="TorD-like"/>
    <property type="match status" value="1"/>
</dbReference>
<evidence type="ECO:0000313" key="2">
    <source>
        <dbReference type="EMBL" id="KTE90302.1"/>
    </source>
</evidence>
<dbReference type="PANTHER" id="PTHR34227:SF1">
    <property type="entry name" value="DIMETHYL SULFOXIDE REDUCTASE CHAPERONE-RELATED"/>
    <property type="match status" value="1"/>
</dbReference>
<dbReference type="EMBL" id="LOCK01000041">
    <property type="protein sequence ID" value="KTE90302.1"/>
    <property type="molecule type" value="Genomic_DNA"/>
</dbReference>
<protein>
    <submittedName>
        <fullName evidence="2">Dehydrogenase</fullName>
    </submittedName>
</protein>
<reference evidence="2 3" key="1">
    <citation type="submission" date="2015-12" db="EMBL/GenBank/DDBJ databases">
        <title>Draft Genome Sequence of Desulfitobacterium hafniense Strain DH, a Sulfate-reducing Bacterium Isolated from Paddy Soils.</title>
        <authorList>
            <person name="Bao P."/>
            <person name="Zhang X."/>
            <person name="Li G."/>
        </authorList>
    </citation>
    <scope>NUCLEOTIDE SEQUENCE [LARGE SCALE GENOMIC DNA]</scope>
    <source>
        <strain evidence="2 3">DH</strain>
    </source>
</reference>
<dbReference type="PANTHER" id="PTHR34227">
    <property type="entry name" value="CHAPERONE PROTEIN YCDY"/>
    <property type="match status" value="1"/>
</dbReference>
<gene>
    <name evidence="2" type="ORF">AT727_24500</name>
</gene>
<dbReference type="Pfam" id="PF02613">
    <property type="entry name" value="Nitrate_red_del"/>
    <property type="match status" value="1"/>
</dbReference>
<name>A0A0W1JFY4_DESHA</name>
<proteinExistence type="predicted"/>
<dbReference type="InterPro" id="IPR050289">
    <property type="entry name" value="TorD/DmsD_chaperones"/>
</dbReference>
<comment type="caution">
    <text evidence="2">The sequence shown here is derived from an EMBL/GenBank/DDBJ whole genome shotgun (WGS) entry which is preliminary data.</text>
</comment>
<keyword evidence="1" id="KW-0143">Chaperone</keyword>
<dbReference type="Proteomes" id="UP000054623">
    <property type="component" value="Unassembled WGS sequence"/>
</dbReference>
<evidence type="ECO:0000256" key="1">
    <source>
        <dbReference type="ARBA" id="ARBA00023186"/>
    </source>
</evidence>
<dbReference type="RefSeq" id="WP_058491643.1">
    <property type="nucleotide sequence ID" value="NZ_LOCK01000041.1"/>
</dbReference>
<organism evidence="2 3">
    <name type="scientific">Desulfitobacterium hafniense</name>
    <name type="common">Desulfitobacterium frappieri</name>
    <dbReference type="NCBI Taxonomy" id="49338"/>
    <lineage>
        <taxon>Bacteria</taxon>
        <taxon>Bacillati</taxon>
        <taxon>Bacillota</taxon>
        <taxon>Clostridia</taxon>
        <taxon>Eubacteriales</taxon>
        <taxon>Desulfitobacteriaceae</taxon>
        <taxon>Desulfitobacterium</taxon>
    </lineage>
</organism>
<dbReference type="OrthoDB" id="1794990at2"/>
<dbReference type="InterPro" id="IPR036411">
    <property type="entry name" value="TorD-like_sf"/>
</dbReference>
<dbReference type="InterPro" id="IPR020945">
    <property type="entry name" value="DMSO/NO3_reduct_chaperone"/>
</dbReference>
<dbReference type="AlphaFoldDB" id="A0A0W1JFY4"/>
<dbReference type="SUPFAM" id="SSF89155">
    <property type="entry name" value="TorD-like"/>
    <property type="match status" value="1"/>
</dbReference>
<accession>A0A0W1JFY4</accession>